<dbReference type="GO" id="GO:0000105">
    <property type="term" value="P:L-histidine biosynthetic process"/>
    <property type="evidence" value="ECO:0007669"/>
    <property type="project" value="UniProtKB-KW"/>
</dbReference>
<keyword evidence="14" id="KW-0067">ATP-binding</keyword>
<comment type="similarity">
    <text evidence="5">In the C-terminal section; belongs to the PRA-PH family.</text>
</comment>
<sequence>MLIPSIDLMGGRAVQLVGGREKALEVEDVLGLARAWRPYGELAVIDLDAALGTGDNLALVKALCAEARCRVGGGIRTPERAFELLRAGAASVILGTAASEELLRKLPRERTLVAVDQRQGRLQVKGWTEDAAESPLDRMRRLGPFCGGFLATVVDKEGRLGGVDWEAAAAFRAATDRPVVYAGGVTTVADVARLDRMGLDAQVGMALYRGLLDPGEAFVACLDWDKQGGLLPVAVQDESDRLLMLAYTNRETLREALAAGRGIYWSRSRGARWEKGAISGHVQTLLRAAADCDRDTLRFVVRQAGPACHTGQATCFGPADFSLEDLEATLRARAQDPAEGSYTARLFREPGLLEAKLVEEAGELAQAPTADDLVWEGADLLYFLMVRLAQGGVRLDQVLRELERRRKTDTRKPGNAKGVKPC</sequence>
<dbReference type="InterPro" id="IPR011060">
    <property type="entry name" value="RibuloseP-bd_barrel"/>
</dbReference>
<comment type="pathway">
    <text evidence="3">Amino-acid biosynthesis; L-histidine biosynthesis; L-histidine from 5-phospho-alpha-D-ribose 1-diphosphate: step 3/9.</text>
</comment>
<dbReference type="EMBL" id="AP027081">
    <property type="protein sequence ID" value="BDU75864.1"/>
    <property type="molecule type" value="Genomic_DNA"/>
</dbReference>
<dbReference type="NCBIfam" id="TIGR03188">
    <property type="entry name" value="histidine_hisI"/>
    <property type="match status" value="1"/>
</dbReference>
<dbReference type="Gene3D" id="1.10.287.1080">
    <property type="entry name" value="MazG-like"/>
    <property type="match status" value="1"/>
</dbReference>
<dbReference type="SUPFAM" id="SSF141734">
    <property type="entry name" value="HisI-like"/>
    <property type="match status" value="1"/>
</dbReference>
<dbReference type="GO" id="GO:0005524">
    <property type="term" value="F:ATP binding"/>
    <property type="evidence" value="ECO:0007669"/>
    <property type="project" value="UniProtKB-KW"/>
</dbReference>
<evidence type="ECO:0000256" key="15">
    <source>
        <dbReference type="ARBA" id="ARBA00023102"/>
    </source>
</evidence>
<evidence type="ECO:0000256" key="12">
    <source>
        <dbReference type="ARBA" id="ARBA00022741"/>
    </source>
</evidence>
<evidence type="ECO:0000256" key="5">
    <source>
        <dbReference type="ARBA" id="ARBA00007731"/>
    </source>
</evidence>
<name>A0AA48GQR1_9BACT</name>
<feature type="domain" description="Phosphoribosyl-AMP cyclohydrolase" evidence="18">
    <location>
        <begin position="244"/>
        <end position="316"/>
    </location>
</feature>
<dbReference type="Pfam" id="PF01502">
    <property type="entry name" value="PRA-CH"/>
    <property type="match status" value="1"/>
</dbReference>
<reference evidence="19" key="1">
    <citation type="journal article" date="2023" name="Int. J. Syst. Evol. Microbiol.">
        <title>Mesoterricola silvestris gen. nov., sp. nov., Mesoterricola sediminis sp. nov., Geothrix oryzae sp. nov., Geothrix edaphica sp. nov., Geothrix rubra sp. nov., and Geothrix limicola sp. nov., six novel members of Acidobacteriota isolated from soils.</title>
        <authorList>
            <person name="Itoh H."/>
            <person name="Sugisawa Y."/>
            <person name="Mise K."/>
            <person name="Xu Z."/>
            <person name="Kuniyasu M."/>
            <person name="Ushijima N."/>
            <person name="Kawano K."/>
            <person name="Kobayashi E."/>
            <person name="Shiratori Y."/>
            <person name="Masuda Y."/>
            <person name="Senoo K."/>
        </authorList>
    </citation>
    <scope>NUCLEOTIDE SEQUENCE</scope>
    <source>
        <strain evidence="19">W786</strain>
    </source>
</reference>
<dbReference type="InterPro" id="IPR002496">
    <property type="entry name" value="PRib_AMP_CycHydrolase_dom"/>
</dbReference>
<evidence type="ECO:0000256" key="6">
    <source>
        <dbReference type="ARBA" id="ARBA00008299"/>
    </source>
</evidence>
<proteinExistence type="inferred from homology"/>
<dbReference type="GO" id="GO:0004635">
    <property type="term" value="F:phosphoribosyl-AMP cyclohydrolase activity"/>
    <property type="evidence" value="ECO:0007669"/>
    <property type="project" value="UniProtKB-EC"/>
</dbReference>
<dbReference type="FunFam" id="3.10.20.810:FF:000001">
    <property type="entry name" value="Histidine biosynthesis bifunctional protein HisIE"/>
    <property type="match status" value="1"/>
</dbReference>
<dbReference type="KEGG" id="msea:METESE_08220"/>
<keyword evidence="16" id="KW-0511">Multifunctional enzyme</keyword>
<evidence type="ECO:0000256" key="11">
    <source>
        <dbReference type="ARBA" id="ARBA00022605"/>
    </source>
</evidence>
<dbReference type="Proteomes" id="UP001228113">
    <property type="component" value="Chromosome"/>
</dbReference>
<evidence type="ECO:0000256" key="3">
    <source>
        <dbReference type="ARBA" id="ARBA00005169"/>
    </source>
</evidence>
<dbReference type="PANTHER" id="PTHR42945">
    <property type="entry name" value="HISTIDINE BIOSYNTHESIS BIFUNCTIONAL PROTEIN"/>
    <property type="match status" value="1"/>
</dbReference>
<evidence type="ECO:0000256" key="17">
    <source>
        <dbReference type="RuleBase" id="RU003657"/>
    </source>
</evidence>
<dbReference type="SUPFAM" id="SSF51366">
    <property type="entry name" value="Ribulose-phoshate binding barrel"/>
    <property type="match status" value="1"/>
</dbReference>
<dbReference type="SUPFAM" id="SSF101386">
    <property type="entry name" value="all-alpha NTP pyrophosphatases"/>
    <property type="match status" value="1"/>
</dbReference>
<accession>A0AA48GQR1</accession>
<dbReference type="GO" id="GO:0004636">
    <property type="term" value="F:phosphoribosyl-ATP diphosphatase activity"/>
    <property type="evidence" value="ECO:0007669"/>
    <property type="project" value="UniProtKB-EC"/>
</dbReference>
<evidence type="ECO:0000313" key="20">
    <source>
        <dbReference type="Proteomes" id="UP001228113"/>
    </source>
</evidence>
<dbReference type="Pfam" id="PF01503">
    <property type="entry name" value="PRA-PH"/>
    <property type="match status" value="1"/>
</dbReference>
<keyword evidence="13" id="KW-0378">Hydrolase</keyword>
<evidence type="ECO:0000256" key="10">
    <source>
        <dbReference type="ARBA" id="ARBA00017720"/>
    </source>
</evidence>
<dbReference type="InterPro" id="IPR008179">
    <property type="entry name" value="HisE"/>
</dbReference>
<dbReference type="Gene3D" id="3.10.20.810">
    <property type="entry name" value="Phosphoribosyl-AMP cyclohydrolase"/>
    <property type="match status" value="1"/>
</dbReference>
<dbReference type="AlphaFoldDB" id="A0AA48GQR1"/>
<dbReference type="EC" id="3.5.4.19" evidence="9"/>
<evidence type="ECO:0000256" key="1">
    <source>
        <dbReference type="ARBA" id="ARBA00000024"/>
    </source>
</evidence>
<evidence type="ECO:0000256" key="7">
    <source>
        <dbReference type="ARBA" id="ARBA00009667"/>
    </source>
</evidence>
<dbReference type="InterPro" id="IPR038019">
    <property type="entry name" value="PRib_AMP_CycHydrolase_sf"/>
</dbReference>
<dbReference type="InterPro" id="IPR013785">
    <property type="entry name" value="Aldolase_TIM"/>
</dbReference>
<comment type="catalytic activity">
    <reaction evidence="1">
        <text>1-(5-phospho-beta-D-ribosyl)-5'-AMP + H2O = 1-(5-phospho-beta-D-ribosyl)-5-[(5-phospho-beta-D-ribosylamino)methylideneamino]imidazole-4-carboxamide</text>
        <dbReference type="Rhea" id="RHEA:20049"/>
        <dbReference type="ChEBI" id="CHEBI:15377"/>
        <dbReference type="ChEBI" id="CHEBI:58435"/>
        <dbReference type="ChEBI" id="CHEBI:59457"/>
        <dbReference type="EC" id="3.5.4.19"/>
    </reaction>
</comment>
<dbReference type="RefSeq" id="WP_316411140.1">
    <property type="nucleotide sequence ID" value="NZ_AP027081.1"/>
</dbReference>
<dbReference type="CDD" id="cd11546">
    <property type="entry name" value="NTP-PPase_His4"/>
    <property type="match status" value="1"/>
</dbReference>
<keyword evidence="11 17" id="KW-0028">Amino-acid biosynthesis</keyword>
<evidence type="ECO:0000256" key="14">
    <source>
        <dbReference type="ARBA" id="ARBA00022840"/>
    </source>
</evidence>
<evidence type="ECO:0000256" key="9">
    <source>
        <dbReference type="ARBA" id="ARBA00012721"/>
    </source>
</evidence>
<dbReference type="EC" id="3.6.1.31" evidence="8"/>
<evidence type="ECO:0000256" key="8">
    <source>
        <dbReference type="ARBA" id="ARBA00012414"/>
    </source>
</evidence>
<dbReference type="Gene3D" id="3.20.20.70">
    <property type="entry name" value="Aldolase class I"/>
    <property type="match status" value="1"/>
</dbReference>
<dbReference type="InterPro" id="IPR021130">
    <property type="entry name" value="PRib-ATP_PPHydrolase-like"/>
</dbReference>
<dbReference type="PANTHER" id="PTHR42945:SF1">
    <property type="entry name" value="HISTIDINE BIOSYNTHESIS BIFUNCTIONAL PROTEIN HIS7"/>
    <property type="match status" value="1"/>
</dbReference>
<organism evidence="19 20">
    <name type="scientific">Mesoterricola sediminis</name>
    <dbReference type="NCBI Taxonomy" id="2927980"/>
    <lineage>
        <taxon>Bacteria</taxon>
        <taxon>Pseudomonadati</taxon>
        <taxon>Acidobacteriota</taxon>
        <taxon>Holophagae</taxon>
        <taxon>Holophagales</taxon>
        <taxon>Holophagaceae</taxon>
        <taxon>Mesoterricola</taxon>
    </lineage>
</organism>
<comment type="pathway">
    <text evidence="4">Amino-acid biosynthesis; L-histidine biosynthesis; L-histidine from 5-phospho-alpha-D-ribose 1-diphosphate: step 2/9.</text>
</comment>
<comment type="similarity">
    <text evidence="7 17">Belongs to the HisA/HisF family.</text>
</comment>
<comment type="catalytic activity">
    <reaction evidence="2">
        <text>1-(5-phospho-beta-D-ribosyl)-ATP + H2O = 1-(5-phospho-beta-D-ribosyl)-5'-AMP + diphosphate + H(+)</text>
        <dbReference type="Rhea" id="RHEA:22828"/>
        <dbReference type="ChEBI" id="CHEBI:15377"/>
        <dbReference type="ChEBI" id="CHEBI:15378"/>
        <dbReference type="ChEBI" id="CHEBI:33019"/>
        <dbReference type="ChEBI" id="CHEBI:59457"/>
        <dbReference type="ChEBI" id="CHEBI:73183"/>
        <dbReference type="EC" id="3.6.1.31"/>
    </reaction>
</comment>
<protein>
    <recommendedName>
        <fullName evidence="10">Histidine biosynthesis bifunctional protein HisIE</fullName>
        <ecNumber evidence="9">3.5.4.19</ecNumber>
        <ecNumber evidence="8">3.6.1.31</ecNumber>
    </recommendedName>
</protein>
<keyword evidence="12" id="KW-0547">Nucleotide-binding</keyword>
<evidence type="ECO:0000256" key="2">
    <source>
        <dbReference type="ARBA" id="ARBA00001460"/>
    </source>
</evidence>
<gene>
    <name evidence="19" type="ORF">METESE_08220</name>
</gene>
<evidence type="ECO:0000256" key="13">
    <source>
        <dbReference type="ARBA" id="ARBA00022801"/>
    </source>
</evidence>
<dbReference type="InterPro" id="IPR006062">
    <property type="entry name" value="His_biosynth"/>
</dbReference>
<evidence type="ECO:0000256" key="16">
    <source>
        <dbReference type="ARBA" id="ARBA00023268"/>
    </source>
</evidence>
<keyword evidence="20" id="KW-1185">Reference proteome</keyword>
<evidence type="ECO:0000313" key="19">
    <source>
        <dbReference type="EMBL" id="BDU75864.1"/>
    </source>
</evidence>
<keyword evidence="15 17" id="KW-0368">Histidine biosynthesis</keyword>
<dbReference type="Pfam" id="PF00977">
    <property type="entry name" value="His_biosynth"/>
    <property type="match status" value="1"/>
</dbReference>
<comment type="similarity">
    <text evidence="6">In the N-terminal section; belongs to the PRA-CH family.</text>
</comment>
<evidence type="ECO:0000259" key="18">
    <source>
        <dbReference type="Pfam" id="PF01502"/>
    </source>
</evidence>
<evidence type="ECO:0000256" key="4">
    <source>
        <dbReference type="ARBA" id="ARBA00005204"/>
    </source>
</evidence>